<evidence type="ECO:0000256" key="6">
    <source>
        <dbReference type="ARBA" id="ARBA00022741"/>
    </source>
</evidence>
<dbReference type="EMBL" id="JAINZW010000001">
    <property type="protein sequence ID" value="MBZ4038406.1"/>
    <property type="molecule type" value="Genomic_DNA"/>
</dbReference>
<dbReference type="InterPro" id="IPR014710">
    <property type="entry name" value="RmlC-like_jellyroll"/>
</dbReference>
<dbReference type="Pfam" id="PF01050">
    <property type="entry name" value="MannoseP_isomer"/>
    <property type="match status" value="1"/>
</dbReference>
<dbReference type="PANTHER" id="PTHR46390:SF1">
    <property type="entry name" value="MANNOSE-1-PHOSPHATE GUANYLYLTRANSFERASE"/>
    <property type="match status" value="1"/>
</dbReference>
<keyword evidence="5 13" id="KW-0548">Nucleotidyltransferase</keyword>
<dbReference type="InterPro" id="IPR001538">
    <property type="entry name" value="Man6P_isomerase-2_C"/>
</dbReference>
<evidence type="ECO:0000256" key="4">
    <source>
        <dbReference type="ARBA" id="ARBA00022679"/>
    </source>
</evidence>
<evidence type="ECO:0000313" key="14">
    <source>
        <dbReference type="Proteomes" id="UP001430954"/>
    </source>
</evidence>
<dbReference type="InterPro" id="IPR006375">
    <property type="entry name" value="Man1P_GuaTrfase/Man6P_Isoase"/>
</dbReference>
<evidence type="ECO:0000256" key="2">
    <source>
        <dbReference type="ARBA" id="ARBA00006115"/>
    </source>
</evidence>
<evidence type="ECO:0000313" key="13">
    <source>
        <dbReference type="EMBL" id="MBZ4038406.1"/>
    </source>
</evidence>
<evidence type="ECO:0000259" key="12">
    <source>
        <dbReference type="Pfam" id="PF22640"/>
    </source>
</evidence>
<keyword evidence="13" id="KW-0413">Isomerase</keyword>
<dbReference type="InterPro" id="IPR011051">
    <property type="entry name" value="RmlC_Cupin_sf"/>
</dbReference>
<organism evidence="13 14">
    <name type="scientific">Novilysobacter selenitireducens</name>
    <dbReference type="NCBI Taxonomy" id="2872639"/>
    <lineage>
        <taxon>Bacteria</taxon>
        <taxon>Pseudomonadati</taxon>
        <taxon>Pseudomonadota</taxon>
        <taxon>Gammaproteobacteria</taxon>
        <taxon>Lysobacterales</taxon>
        <taxon>Lysobacteraceae</taxon>
        <taxon>Novilysobacter</taxon>
    </lineage>
</organism>
<dbReference type="InterPro" id="IPR054566">
    <property type="entry name" value="ManC/GMP-like_b-helix"/>
</dbReference>
<keyword evidence="14" id="KW-1185">Reference proteome</keyword>
<evidence type="ECO:0000256" key="7">
    <source>
        <dbReference type="ARBA" id="ARBA00023134"/>
    </source>
</evidence>
<dbReference type="PANTHER" id="PTHR46390">
    <property type="entry name" value="MANNOSE-1-PHOSPHATE GUANYLYLTRANSFERASE"/>
    <property type="match status" value="1"/>
</dbReference>
<evidence type="ECO:0000259" key="10">
    <source>
        <dbReference type="Pfam" id="PF00483"/>
    </source>
</evidence>
<dbReference type="InterPro" id="IPR005835">
    <property type="entry name" value="NTP_transferase_dom"/>
</dbReference>
<gene>
    <name evidence="13" type="ORF">K6753_02495</name>
</gene>
<evidence type="ECO:0000256" key="3">
    <source>
        <dbReference type="ARBA" id="ARBA00012387"/>
    </source>
</evidence>
<dbReference type="InterPro" id="IPR049577">
    <property type="entry name" value="GMPP_N"/>
</dbReference>
<proteinExistence type="inferred from homology"/>
<dbReference type="GO" id="GO:0004475">
    <property type="term" value="F:mannose-1-phosphate guanylyltransferase (GTP) activity"/>
    <property type="evidence" value="ECO:0007669"/>
    <property type="project" value="UniProtKB-EC"/>
</dbReference>
<dbReference type="Pfam" id="PF22640">
    <property type="entry name" value="ManC_GMP_beta-helix"/>
    <property type="match status" value="1"/>
</dbReference>
<dbReference type="EC" id="2.7.7.13" evidence="3"/>
<sequence>MLHPVVLSGGSGTRLWPLSRKNQPKQFLALVGERSLYQETVLRAAALPDAQAPITVCSDDHRFMVGEQLQAISVDSGGILLEPAPRNTAPAIALAALHAVARDADATLLVMPADHLIEDEAAFRDAVAKAKVLAHEGWLVAFGIEPDYPETGYGYIRRGAALGEAGYRIDRFVEKPDLATAEGYLAEGGYAWNSGMFLFSAARYLEELGRHAPGILAAAREAYARASSDLDFTRVDEAAFKASPSDSIDYAVMEKTDRAAVVPVSCGWSDIGSWSSLWSVAERDANGNRHEGDVISVDTKDSLVRASERRLVATIGVEDLVIVDTPDATLVARKDRVQDVKAVVDALNAAGRTEHLSHRKVYRPWGSYDSIGVGPRFQVKRIVVKPGAALSLQKHAHRAEHWIVVSGVAEVTCDDRVFDVHENQSTYIPLGAVHRLRNRGTEPVELIEVQSGSYLGEDDIVRLEDVYGRS</sequence>
<dbReference type="SUPFAM" id="SSF51182">
    <property type="entry name" value="RmlC-like cupins"/>
    <property type="match status" value="1"/>
</dbReference>
<dbReference type="GO" id="GO:0004476">
    <property type="term" value="F:mannose-6-phosphate isomerase activity"/>
    <property type="evidence" value="ECO:0007669"/>
    <property type="project" value="UniProtKB-EC"/>
</dbReference>
<name>A0ABS7T3F5_9GAMM</name>
<keyword evidence="7" id="KW-0342">GTP-binding</keyword>
<feature type="domain" description="Nucleotidyl transferase" evidence="10">
    <location>
        <begin position="4"/>
        <end position="285"/>
    </location>
</feature>
<feature type="domain" description="Mannose-6-phosphate isomerase type II C-terminal" evidence="11">
    <location>
        <begin position="351"/>
        <end position="465"/>
    </location>
</feature>
<keyword evidence="4 13" id="KW-0808">Transferase</keyword>
<dbReference type="InterPro" id="IPR051161">
    <property type="entry name" value="Mannose-6P_isomerase_type2"/>
</dbReference>
<dbReference type="Gene3D" id="3.90.550.10">
    <property type="entry name" value="Spore Coat Polysaccharide Biosynthesis Protein SpsA, Chain A"/>
    <property type="match status" value="1"/>
</dbReference>
<comment type="similarity">
    <text evidence="2 9">Belongs to the mannose-6-phosphate isomerase type 2 family.</text>
</comment>
<dbReference type="RefSeq" id="WP_223674593.1">
    <property type="nucleotide sequence ID" value="NZ_JAINZW010000001.1"/>
</dbReference>
<protein>
    <recommendedName>
        <fullName evidence="3">mannose-1-phosphate guanylyltransferase</fullName>
        <ecNumber evidence="3">2.7.7.13</ecNumber>
    </recommendedName>
</protein>
<feature type="domain" description="MannoseP isomerase/GMP-like beta-helix" evidence="12">
    <location>
        <begin position="292"/>
        <end position="347"/>
    </location>
</feature>
<dbReference type="CDD" id="cd02213">
    <property type="entry name" value="cupin_PMI_typeII_C"/>
    <property type="match status" value="1"/>
</dbReference>
<accession>A0ABS7T3F5</accession>
<dbReference type="NCBIfam" id="TIGR01479">
    <property type="entry name" value="GMP_PMI"/>
    <property type="match status" value="1"/>
</dbReference>
<dbReference type="Pfam" id="PF00483">
    <property type="entry name" value="NTP_transferase"/>
    <property type="match status" value="1"/>
</dbReference>
<evidence type="ECO:0000256" key="1">
    <source>
        <dbReference type="ARBA" id="ARBA00004823"/>
    </source>
</evidence>
<reference evidence="13 14" key="1">
    <citation type="submission" date="2021-09" db="EMBL/GenBank/DDBJ databases">
        <title>Lysobacter sp. 13A isolated from the river sediment.</title>
        <authorList>
            <person name="Liu H."/>
            <person name="Li S."/>
            <person name="Mao S."/>
        </authorList>
    </citation>
    <scope>NUCLEOTIDE SEQUENCE [LARGE SCALE GENOMIC DNA]</scope>
    <source>
        <strain evidence="13 14">13A</strain>
    </source>
</reference>
<dbReference type="CDD" id="cd02509">
    <property type="entry name" value="GDP-M1P_Guanylyltransferase"/>
    <property type="match status" value="1"/>
</dbReference>
<comment type="pathway">
    <text evidence="1">Nucleotide-sugar biosynthesis; GDP-alpha-D-mannose biosynthesis; GDP-alpha-D-mannose from alpha-D-mannose 1-phosphate (GTP route): step 1/1.</text>
</comment>
<dbReference type="SUPFAM" id="SSF53448">
    <property type="entry name" value="Nucleotide-diphospho-sugar transferases"/>
    <property type="match status" value="1"/>
</dbReference>
<evidence type="ECO:0000259" key="11">
    <source>
        <dbReference type="Pfam" id="PF01050"/>
    </source>
</evidence>
<evidence type="ECO:0000256" key="5">
    <source>
        <dbReference type="ARBA" id="ARBA00022695"/>
    </source>
</evidence>
<evidence type="ECO:0000256" key="9">
    <source>
        <dbReference type="RuleBase" id="RU004190"/>
    </source>
</evidence>
<evidence type="ECO:0000256" key="8">
    <source>
        <dbReference type="ARBA" id="ARBA00047343"/>
    </source>
</evidence>
<dbReference type="Gene3D" id="2.60.120.10">
    <property type="entry name" value="Jelly Rolls"/>
    <property type="match status" value="1"/>
</dbReference>
<comment type="caution">
    <text evidence="13">The sequence shown here is derived from an EMBL/GenBank/DDBJ whole genome shotgun (WGS) entry which is preliminary data.</text>
</comment>
<comment type="catalytic activity">
    <reaction evidence="8">
        <text>alpha-D-mannose 1-phosphate + GTP + H(+) = GDP-alpha-D-mannose + diphosphate</text>
        <dbReference type="Rhea" id="RHEA:15229"/>
        <dbReference type="ChEBI" id="CHEBI:15378"/>
        <dbReference type="ChEBI" id="CHEBI:33019"/>
        <dbReference type="ChEBI" id="CHEBI:37565"/>
        <dbReference type="ChEBI" id="CHEBI:57527"/>
        <dbReference type="ChEBI" id="CHEBI:58409"/>
        <dbReference type="EC" id="2.7.7.13"/>
    </reaction>
</comment>
<dbReference type="InterPro" id="IPR029044">
    <property type="entry name" value="Nucleotide-diphossugar_trans"/>
</dbReference>
<dbReference type="Proteomes" id="UP001430954">
    <property type="component" value="Unassembled WGS sequence"/>
</dbReference>
<keyword evidence="6" id="KW-0547">Nucleotide-binding</keyword>